<accession>A0A087MM54</accession>
<keyword evidence="4" id="KW-1185">Reference proteome</keyword>
<comment type="caution">
    <text evidence="3">The sequence shown here is derived from an EMBL/GenBank/DDBJ whole genome shotgun (WGS) entry which is preliminary data.</text>
</comment>
<dbReference type="Pfam" id="PF26621">
    <property type="entry name" value="DUF8198"/>
    <property type="match status" value="1"/>
</dbReference>
<evidence type="ECO:0000313" key="4">
    <source>
        <dbReference type="Proteomes" id="UP000029085"/>
    </source>
</evidence>
<dbReference type="Proteomes" id="UP000029085">
    <property type="component" value="Unassembled WGS sequence"/>
</dbReference>
<reference evidence="3 4" key="2">
    <citation type="journal article" date="2015" name="Stand. Genomic Sci.">
        <title>High quality draft genomic sequence of Arenimonas donghaensis DSM 18148(T).</title>
        <authorList>
            <person name="Chen F."/>
            <person name="Wang H."/>
            <person name="Cao Y."/>
            <person name="Li X."/>
            <person name="Wang G."/>
        </authorList>
    </citation>
    <scope>NUCLEOTIDE SEQUENCE [LARGE SCALE GENOMIC DNA]</scope>
    <source>
        <strain evidence="3 4">HO3-R19</strain>
    </source>
</reference>
<dbReference type="STRING" id="1121014.N788_01940"/>
<dbReference type="AlphaFoldDB" id="A0A087MM54"/>
<gene>
    <name evidence="3" type="ORF">N788_01940</name>
</gene>
<dbReference type="EMBL" id="AVCJ01000001">
    <property type="protein sequence ID" value="KFL37957.1"/>
    <property type="molecule type" value="Genomic_DNA"/>
</dbReference>
<proteinExistence type="predicted"/>
<sequence length="257" mass="28300">MSQALLRERLARRLAWQKAVYDPVRDPRNRLPQLAALQAWQAQRLAGSFTDFKKNARMRPAAEFFLTDLYGERDFSGRDRDVAKVMPLMSRLLPDSLLVAAADAIGLAVLSHAFDLRMAEALAGRPEPQAPITLADYGQAYRAVGCPRLRRRQIEMILGVGWTLDAAVKKHGIYKILRASRFPARAAGLSELQGFLERGFSAFDALGGAGDFLEAIGHREREASRRLFAGDPDPFGNSPPSRTRGRGTGGSRARSGP</sequence>
<dbReference type="PATRIC" id="fig|1121014.3.peg.364"/>
<evidence type="ECO:0000313" key="3">
    <source>
        <dbReference type="EMBL" id="KFL37957.1"/>
    </source>
</evidence>
<dbReference type="RefSeq" id="WP_244444065.1">
    <property type="nucleotide sequence ID" value="NZ_AVCJ01000001.1"/>
</dbReference>
<reference evidence="4" key="1">
    <citation type="submission" date="2013-08" db="EMBL/GenBank/DDBJ databases">
        <title>Genome sequencing of Arenimonas donghaensis.</title>
        <authorList>
            <person name="Chen F."/>
            <person name="Wang G."/>
        </authorList>
    </citation>
    <scope>NUCLEOTIDE SEQUENCE [LARGE SCALE GENOMIC DNA]</scope>
    <source>
        <strain evidence="4">HO3-R19</strain>
    </source>
</reference>
<dbReference type="InterPro" id="IPR058063">
    <property type="entry name" value="FFLEE_fam"/>
</dbReference>
<dbReference type="NCBIfam" id="NF047641">
    <property type="entry name" value="FFLEE_fam"/>
    <property type="match status" value="1"/>
</dbReference>
<name>A0A087MM54_9GAMM</name>
<feature type="region of interest" description="Disordered" evidence="1">
    <location>
        <begin position="224"/>
        <end position="257"/>
    </location>
</feature>
<evidence type="ECO:0000259" key="2">
    <source>
        <dbReference type="Pfam" id="PF26621"/>
    </source>
</evidence>
<feature type="domain" description="DUF8198" evidence="2">
    <location>
        <begin position="24"/>
        <end position="234"/>
    </location>
</feature>
<dbReference type="InterPro" id="IPR058511">
    <property type="entry name" value="DUF8198"/>
</dbReference>
<organism evidence="3 4">
    <name type="scientific">Arenimonas donghaensis DSM 18148 = HO3-R19</name>
    <dbReference type="NCBI Taxonomy" id="1121014"/>
    <lineage>
        <taxon>Bacteria</taxon>
        <taxon>Pseudomonadati</taxon>
        <taxon>Pseudomonadota</taxon>
        <taxon>Gammaproteobacteria</taxon>
        <taxon>Lysobacterales</taxon>
        <taxon>Lysobacteraceae</taxon>
        <taxon>Arenimonas</taxon>
    </lineage>
</organism>
<protein>
    <recommendedName>
        <fullName evidence="2">DUF8198 domain-containing protein</fullName>
    </recommendedName>
</protein>
<evidence type="ECO:0000256" key="1">
    <source>
        <dbReference type="SAM" id="MobiDB-lite"/>
    </source>
</evidence>